<dbReference type="Gene3D" id="2.130.10.10">
    <property type="entry name" value="YVTN repeat-like/Quinoprotein amine dehydrogenase"/>
    <property type="match status" value="1"/>
</dbReference>
<evidence type="ECO:0000256" key="1">
    <source>
        <dbReference type="SAM" id="SignalP"/>
    </source>
</evidence>
<dbReference type="Pfam" id="PF14583">
    <property type="entry name" value="Pectate_lyase22"/>
    <property type="match status" value="1"/>
</dbReference>
<dbReference type="InterPro" id="IPR027946">
    <property type="entry name" value="Ogl_dom"/>
</dbReference>
<evidence type="ECO:0000259" key="2">
    <source>
        <dbReference type="Pfam" id="PF14583"/>
    </source>
</evidence>
<dbReference type="OrthoDB" id="8432779at2"/>
<dbReference type="RefSeq" id="WP_070126602.1">
    <property type="nucleotide sequence ID" value="NZ_MDHN01000037.1"/>
</dbReference>
<dbReference type="SUPFAM" id="SSF82171">
    <property type="entry name" value="DPP6 N-terminal domain-like"/>
    <property type="match status" value="1"/>
</dbReference>
<keyword evidence="1" id="KW-0732">Signal</keyword>
<protein>
    <submittedName>
        <fullName evidence="3">Oligogalacturonate lyase</fullName>
    </submittedName>
</protein>
<feature type="domain" description="Oligogalacturonate lyase" evidence="2">
    <location>
        <begin position="216"/>
        <end position="439"/>
    </location>
</feature>
<dbReference type="AlphaFoldDB" id="A0A1E7Z839"/>
<dbReference type="STRING" id="1656094.BFC18_16600"/>
<dbReference type="GO" id="GO:0047487">
    <property type="term" value="F:oligogalacturonide lyase activity"/>
    <property type="evidence" value="ECO:0007669"/>
    <property type="project" value="InterPro"/>
</dbReference>
<proteinExistence type="predicted"/>
<name>A0A1E7Z839_9ALTE</name>
<keyword evidence="4" id="KW-1185">Reference proteome</keyword>
<feature type="chain" id="PRO_5009209530" evidence="1">
    <location>
        <begin position="22"/>
        <end position="448"/>
    </location>
</feature>
<dbReference type="InterPro" id="IPR015943">
    <property type="entry name" value="WD40/YVTN_repeat-like_dom_sf"/>
</dbReference>
<dbReference type="Proteomes" id="UP000175691">
    <property type="component" value="Unassembled WGS sequence"/>
</dbReference>
<evidence type="ECO:0000313" key="3">
    <source>
        <dbReference type="EMBL" id="OFC69688.1"/>
    </source>
</evidence>
<accession>A0A1E7Z839</accession>
<feature type="signal peptide" evidence="1">
    <location>
        <begin position="1"/>
        <end position="21"/>
    </location>
</feature>
<reference evidence="3 4" key="1">
    <citation type="submission" date="2016-08" db="EMBL/GenBank/DDBJ databases">
        <authorList>
            <person name="Seilhamer J.J."/>
        </authorList>
    </citation>
    <scope>NUCLEOTIDE SEQUENCE [LARGE SCALE GENOMIC DNA]</scope>
    <source>
        <strain evidence="3 4">KCTC 42603</strain>
    </source>
</reference>
<sequence length="448" mass="50134">MFKVLAGLAMAGVLAAAPTKADESIPKSWIDKDTGHRVVRLSEEAGSRSLYFHQNAYSADGKSMVISVDNPKGVAVVNLEDGSVKRIFEDPDVGILFMGPSSRNVYVTRIEGAGTGEVVAKNELQSPTEVLAINIDSGKVKHVATVPRGKVHSINNDETLLIGAFAEQEYSMESGPRHARFEARYEATDKNGNPMSFADAKEVRINERLEARIPMQMFVVDTRTGEQRTIHQATDWLNHIQFSPADPNKIMFCHEGPWHKVDRIWTMNVDGSDIRKMHTRTMNMEIAGHEFFDASGERIFYDLQTPRGEVFWLASVDLNTGKRVWRHLPRDYWSVHFNVSPDGSLFAGDGGDEEMVARAEDGKWISLFRDEPINDVAGISAPDAESLIKPAVLKAERLVNMENHDYRLEPNVTFTPDNKWVVFRSNMHGPVHVYAVEVAKTNDNKEGN</sequence>
<evidence type="ECO:0000313" key="4">
    <source>
        <dbReference type="Proteomes" id="UP000175691"/>
    </source>
</evidence>
<gene>
    <name evidence="3" type="ORF">BFC18_16600</name>
</gene>
<organism evidence="3 4">
    <name type="scientific">Alteromonas confluentis</name>
    <dbReference type="NCBI Taxonomy" id="1656094"/>
    <lineage>
        <taxon>Bacteria</taxon>
        <taxon>Pseudomonadati</taxon>
        <taxon>Pseudomonadota</taxon>
        <taxon>Gammaproteobacteria</taxon>
        <taxon>Alteromonadales</taxon>
        <taxon>Alteromonadaceae</taxon>
        <taxon>Alteromonas/Salinimonas group</taxon>
        <taxon>Alteromonas</taxon>
    </lineage>
</organism>
<dbReference type="EMBL" id="MDHN01000037">
    <property type="protein sequence ID" value="OFC69688.1"/>
    <property type="molecule type" value="Genomic_DNA"/>
</dbReference>
<keyword evidence="3" id="KW-0456">Lyase</keyword>
<comment type="caution">
    <text evidence="3">The sequence shown here is derived from an EMBL/GenBank/DDBJ whole genome shotgun (WGS) entry which is preliminary data.</text>
</comment>
<dbReference type="GO" id="GO:0045490">
    <property type="term" value="P:pectin catabolic process"/>
    <property type="evidence" value="ECO:0007669"/>
    <property type="project" value="InterPro"/>
</dbReference>